<protein>
    <recommendedName>
        <fullName evidence="5">RRM domain-containing protein</fullName>
    </recommendedName>
</protein>
<dbReference type="InterPro" id="IPR012677">
    <property type="entry name" value="Nucleotide-bd_a/b_plait_sf"/>
</dbReference>
<dbReference type="InterPro" id="IPR035979">
    <property type="entry name" value="RBD_domain_sf"/>
</dbReference>
<feature type="region of interest" description="Disordered" evidence="4">
    <location>
        <begin position="370"/>
        <end position="400"/>
    </location>
</feature>
<evidence type="ECO:0000256" key="2">
    <source>
        <dbReference type="ARBA" id="ARBA00022884"/>
    </source>
</evidence>
<name>A0A0C9N5M8_9FUNG</name>
<feature type="domain" description="RRM" evidence="5">
    <location>
        <begin position="291"/>
        <end position="370"/>
    </location>
</feature>
<dbReference type="Pfam" id="PF00076">
    <property type="entry name" value="RRM_1"/>
    <property type="match status" value="2"/>
</dbReference>
<dbReference type="Gene3D" id="3.30.70.330">
    <property type="match status" value="2"/>
</dbReference>
<evidence type="ECO:0000313" key="7">
    <source>
        <dbReference type="Proteomes" id="UP000053815"/>
    </source>
</evidence>
<feature type="compositionally biased region" description="Low complexity" evidence="4">
    <location>
        <begin position="24"/>
        <end position="42"/>
    </location>
</feature>
<keyword evidence="2 3" id="KW-0694">RNA-binding</keyword>
<dbReference type="Proteomes" id="UP000053815">
    <property type="component" value="Unassembled WGS sequence"/>
</dbReference>
<dbReference type="SMART" id="SM00360">
    <property type="entry name" value="RRM"/>
    <property type="match status" value="2"/>
</dbReference>
<dbReference type="PROSITE" id="PS50102">
    <property type="entry name" value="RRM"/>
    <property type="match status" value="2"/>
</dbReference>
<evidence type="ECO:0000256" key="1">
    <source>
        <dbReference type="ARBA" id="ARBA00022737"/>
    </source>
</evidence>
<keyword evidence="7" id="KW-1185">Reference proteome</keyword>
<evidence type="ECO:0000259" key="5">
    <source>
        <dbReference type="PROSITE" id="PS50102"/>
    </source>
</evidence>
<evidence type="ECO:0000313" key="6">
    <source>
        <dbReference type="EMBL" id="GAN11367.1"/>
    </source>
</evidence>
<dbReference type="EMBL" id="DF836852">
    <property type="protein sequence ID" value="GAN11367.1"/>
    <property type="molecule type" value="Genomic_DNA"/>
</dbReference>
<gene>
    <name evidence="6" type="ORF">MAM1_0563d10926</name>
</gene>
<organism evidence="6">
    <name type="scientific">Mucor ambiguus</name>
    <dbReference type="NCBI Taxonomy" id="91626"/>
    <lineage>
        <taxon>Eukaryota</taxon>
        <taxon>Fungi</taxon>
        <taxon>Fungi incertae sedis</taxon>
        <taxon>Mucoromycota</taxon>
        <taxon>Mucoromycotina</taxon>
        <taxon>Mucoromycetes</taxon>
        <taxon>Mucorales</taxon>
        <taxon>Mucorineae</taxon>
        <taxon>Mucoraceae</taxon>
        <taxon>Mucor</taxon>
    </lineage>
</organism>
<proteinExistence type="predicted"/>
<sequence length="471" mass="52591">MSERNERTNGGNIRKANPPPHPHPQQQQPHHHQQQQQQQHQHFVAPSSPTYPPYATFVDVPTQVVYDPNDPNNTTYAYVYPLSPQFSVQYYATDNTARYGSYPGSPVLHPHLAAHYHSPQMHPSSPPFSPTLASPPTHATFVLPHHQQHFPPLHISSPVLNASSSPPQQHQFIQPLNFDLKKRQEQLEQEYVHLTQFHPQNIYVRGLSATETDESFLELCSVYGPISSSKAIIDQKTGECKGYGFAMFEDQDHCQLAIQGLNAAGYQASLARVGQESFSSRLRSLQDENSTNIYISNLPVSMDEEGLEALFKPYQTISNRILRDPQSGISRGVGFARLGDRQSASAIIEKYNGHSITGSSAPLQVRFADSPAQKKLKSQTSSTKKIKHPRQDNNTTIFPFPIRPMMPITPETMLGIAPSSSNSYPRSIVTTEPIHNHHHHQDLSDIDSLSTAVNQLDLKETNNTGSGLVRQ</sequence>
<keyword evidence="1" id="KW-0677">Repeat</keyword>
<dbReference type="GO" id="GO:0003723">
    <property type="term" value="F:RNA binding"/>
    <property type="evidence" value="ECO:0007669"/>
    <property type="project" value="UniProtKB-UniRule"/>
</dbReference>
<feature type="region of interest" description="Disordered" evidence="4">
    <location>
        <begin position="1"/>
        <end position="52"/>
    </location>
</feature>
<dbReference type="AlphaFoldDB" id="A0A0C9N5M8"/>
<dbReference type="PANTHER" id="PTHR24012">
    <property type="entry name" value="RNA BINDING PROTEIN"/>
    <property type="match status" value="1"/>
</dbReference>
<feature type="domain" description="RRM" evidence="5">
    <location>
        <begin position="200"/>
        <end position="278"/>
    </location>
</feature>
<evidence type="ECO:0000256" key="3">
    <source>
        <dbReference type="PROSITE-ProRule" id="PRU00176"/>
    </source>
</evidence>
<dbReference type="SUPFAM" id="SSF54928">
    <property type="entry name" value="RNA-binding domain, RBD"/>
    <property type="match status" value="2"/>
</dbReference>
<accession>A0A0C9N5M8</accession>
<dbReference type="OrthoDB" id="271725at2759"/>
<reference evidence="6" key="1">
    <citation type="submission" date="2014-09" db="EMBL/GenBank/DDBJ databases">
        <title>Draft genome sequence of an oleaginous Mucoromycotina fungus Mucor ambiguus NBRC6742.</title>
        <authorList>
            <person name="Takeda I."/>
            <person name="Yamane N."/>
            <person name="Morita T."/>
            <person name="Tamano K."/>
            <person name="Machida M."/>
            <person name="Baker S."/>
            <person name="Koike H."/>
        </authorList>
    </citation>
    <scope>NUCLEOTIDE SEQUENCE</scope>
    <source>
        <strain evidence="6">NBRC 6742</strain>
    </source>
</reference>
<evidence type="ECO:0000256" key="4">
    <source>
        <dbReference type="SAM" id="MobiDB-lite"/>
    </source>
</evidence>
<dbReference type="InterPro" id="IPR000504">
    <property type="entry name" value="RRM_dom"/>
</dbReference>